<name>A0A8H4RMB9_9HELO</name>
<reference evidence="2 3" key="1">
    <citation type="submission" date="2020-03" db="EMBL/GenBank/DDBJ databases">
        <title>Draft Genome Sequence of Cudoniella acicularis.</title>
        <authorList>
            <person name="Buettner E."/>
            <person name="Kellner H."/>
        </authorList>
    </citation>
    <scope>NUCLEOTIDE SEQUENCE [LARGE SCALE GENOMIC DNA]</scope>
    <source>
        <strain evidence="2 3">DSM 108380</strain>
    </source>
</reference>
<sequence length="723" mass="82253">MICNICFGILRGQVGRRYRGSFDLIFDHQATLGSLKQSADMACCICRRIWEDIMNMPITDNSLKLSSLYSREKGAFVSAHISIMKNRQDAYRLDFTLSRASTVKNCIGTLLLRRMANKSETFMYTAQSHSLDSPEVLNLANSWIEKCRGLDHKYCPGGSSQLPPTKGVIDVEPNPPYFPTRLIELRPGDSYDADSPTVKLIVTRNATHRNEQNLIKPQGHYVTLSHCWGKNANPFCLVANNLHIFQKNGIPLKELPKTFKDAIHFAHRLAGVRYIWIDSLCIIQKDEADWLHESTQMYQVYRNSYCNISATAAKDGSHGLYTERDPQHLWEEDVNFNTEDMLRVKKGEGPRGNAALIQRCSITDPSLWARKVDAAPVNTRAWVLQERLLSPRVLHFCEDQIAWECRELDASESASAGIESLELTSGVIRDRVRLKSLVAVEYGPKDFSGDEADVASKAHDNWKRIIERYSLTNLTNPRDKLIALAGIAEEMATQIGAPYIAGMWRNKYFASQLLWCVETQYKNGKFLYPSRRPKCYRAPTFSWAAIDAPQGIRCGDTKEEKDLLITITQLEVQPQPQVDNSQFGLVKEGGFIKLECQRLPIVIDRKARRTADGQEDIYTWALTGERYGTDEKVHPNVHLDSPKDDFEDFHSGHSSMWLVPAYKDSSGEIICLLLHKTGDSDHFRRVGLSMVRYVSFEVIFQHETLTERNGYFKGVKKEIIQII</sequence>
<feature type="domain" description="Heterokaryon incompatibility" evidence="1">
    <location>
        <begin position="221"/>
        <end position="386"/>
    </location>
</feature>
<evidence type="ECO:0000313" key="3">
    <source>
        <dbReference type="Proteomes" id="UP000566819"/>
    </source>
</evidence>
<dbReference type="Proteomes" id="UP000566819">
    <property type="component" value="Unassembled WGS sequence"/>
</dbReference>
<keyword evidence="3" id="KW-1185">Reference proteome</keyword>
<organism evidence="2 3">
    <name type="scientific">Cudoniella acicularis</name>
    <dbReference type="NCBI Taxonomy" id="354080"/>
    <lineage>
        <taxon>Eukaryota</taxon>
        <taxon>Fungi</taxon>
        <taxon>Dikarya</taxon>
        <taxon>Ascomycota</taxon>
        <taxon>Pezizomycotina</taxon>
        <taxon>Leotiomycetes</taxon>
        <taxon>Helotiales</taxon>
        <taxon>Tricladiaceae</taxon>
        <taxon>Cudoniella</taxon>
    </lineage>
</organism>
<dbReference type="InterPro" id="IPR010730">
    <property type="entry name" value="HET"/>
</dbReference>
<dbReference type="PANTHER" id="PTHR33112">
    <property type="entry name" value="DOMAIN PROTEIN, PUTATIVE-RELATED"/>
    <property type="match status" value="1"/>
</dbReference>
<evidence type="ECO:0000313" key="2">
    <source>
        <dbReference type="EMBL" id="KAF4632612.1"/>
    </source>
</evidence>
<gene>
    <name evidence="2" type="ORF">G7Y89_g5514</name>
</gene>
<dbReference type="OrthoDB" id="5362512at2759"/>
<dbReference type="Pfam" id="PF06985">
    <property type="entry name" value="HET"/>
    <property type="match status" value="1"/>
</dbReference>
<dbReference type="PANTHER" id="PTHR33112:SF10">
    <property type="entry name" value="TOL"/>
    <property type="match status" value="1"/>
</dbReference>
<proteinExistence type="predicted"/>
<accession>A0A8H4RMB9</accession>
<evidence type="ECO:0000259" key="1">
    <source>
        <dbReference type="Pfam" id="PF06985"/>
    </source>
</evidence>
<dbReference type="AlphaFoldDB" id="A0A8H4RMB9"/>
<comment type="caution">
    <text evidence="2">The sequence shown here is derived from an EMBL/GenBank/DDBJ whole genome shotgun (WGS) entry which is preliminary data.</text>
</comment>
<dbReference type="EMBL" id="JAAMPI010000331">
    <property type="protein sequence ID" value="KAF4632612.1"/>
    <property type="molecule type" value="Genomic_DNA"/>
</dbReference>
<protein>
    <recommendedName>
        <fullName evidence="1">Heterokaryon incompatibility domain-containing protein</fullName>
    </recommendedName>
</protein>